<dbReference type="GO" id="GO:0020037">
    <property type="term" value="F:heme binding"/>
    <property type="evidence" value="ECO:0007669"/>
    <property type="project" value="InterPro"/>
</dbReference>
<sequence length="181" mass="20291">MKGIVFTTFIEMVEQKFSLAIVDQIINDSDLPSGGSYTSVGTYDHGEILKLVVQLSERTGIPVSDLVRVFGEYLFGQLIELYPQFVQTNPNLFDFLSKVDSYIHVEVRKLYPDAELPGFEYDTSDSEKFVMIYRSSRPFADLAEGLILGAVGHYGEQIDILREALLDSSGTAARFTLTKRS</sequence>
<dbReference type="KEGG" id="ppsc:EHS13_18765"/>
<dbReference type="InterPro" id="IPR011644">
    <property type="entry name" value="Heme_NO-bd"/>
</dbReference>
<evidence type="ECO:0000313" key="3">
    <source>
        <dbReference type="Proteomes" id="UP000426246"/>
    </source>
</evidence>
<dbReference type="RefSeq" id="WP_155701847.1">
    <property type="nucleotide sequence ID" value="NZ_CP034235.1"/>
</dbReference>
<reference evidence="3" key="1">
    <citation type="submission" date="2018-11" db="EMBL/GenBank/DDBJ databases">
        <title>Complete genome sequence of Paenibacillus sp. ML311-T8.</title>
        <authorList>
            <person name="Nam Y.-D."/>
            <person name="Kang J."/>
            <person name="Chung W.-H."/>
            <person name="Park Y.S."/>
        </authorList>
    </citation>
    <scope>NUCLEOTIDE SEQUENCE [LARGE SCALE GENOMIC DNA]</scope>
    <source>
        <strain evidence="3">ML311-T8</strain>
    </source>
</reference>
<dbReference type="AlphaFoldDB" id="A0A6B8RLZ1"/>
<dbReference type="EMBL" id="CP034235">
    <property type="protein sequence ID" value="QGQ96774.1"/>
    <property type="molecule type" value="Genomic_DNA"/>
</dbReference>
<dbReference type="SUPFAM" id="SSF111126">
    <property type="entry name" value="Ligand-binding domain in the NO signalling and Golgi transport"/>
    <property type="match status" value="1"/>
</dbReference>
<dbReference type="Pfam" id="PF07700">
    <property type="entry name" value="HNOB"/>
    <property type="match status" value="1"/>
</dbReference>
<feature type="domain" description="Heme NO-binding" evidence="1">
    <location>
        <begin position="2"/>
        <end position="160"/>
    </location>
</feature>
<dbReference type="Proteomes" id="UP000426246">
    <property type="component" value="Chromosome"/>
</dbReference>
<evidence type="ECO:0000313" key="2">
    <source>
        <dbReference type="EMBL" id="QGQ96774.1"/>
    </source>
</evidence>
<accession>A0A6B8RLZ1</accession>
<dbReference type="OrthoDB" id="7266652at2"/>
<keyword evidence="3" id="KW-1185">Reference proteome</keyword>
<dbReference type="InterPro" id="IPR038158">
    <property type="entry name" value="H-NOX_domain_sf"/>
</dbReference>
<name>A0A6B8RLZ1_9BACL</name>
<dbReference type="Gene3D" id="3.90.1520.10">
    <property type="entry name" value="H-NOX domain"/>
    <property type="match status" value="1"/>
</dbReference>
<gene>
    <name evidence="2" type="ORF">EHS13_18765</name>
</gene>
<protein>
    <recommendedName>
        <fullName evidence="1">Heme NO-binding domain-containing protein</fullName>
    </recommendedName>
</protein>
<evidence type="ECO:0000259" key="1">
    <source>
        <dbReference type="Pfam" id="PF07700"/>
    </source>
</evidence>
<dbReference type="InterPro" id="IPR024096">
    <property type="entry name" value="NO_sig/Golgi_transp_ligand-bd"/>
</dbReference>
<proteinExistence type="predicted"/>
<organism evidence="2 3">
    <name type="scientific">Paenibacillus psychroresistens</name>
    <dbReference type="NCBI Taxonomy" id="1778678"/>
    <lineage>
        <taxon>Bacteria</taxon>
        <taxon>Bacillati</taxon>
        <taxon>Bacillota</taxon>
        <taxon>Bacilli</taxon>
        <taxon>Bacillales</taxon>
        <taxon>Paenibacillaceae</taxon>
        <taxon>Paenibacillus</taxon>
    </lineage>
</organism>